<dbReference type="AlphaFoldDB" id="A0A378W1F9"/>
<accession>A0A378W1F9</accession>
<evidence type="ECO:0000313" key="1">
    <source>
        <dbReference type="EMBL" id="SUA24798.1"/>
    </source>
</evidence>
<protein>
    <submittedName>
        <fullName evidence="1">Uncharacterized protein</fullName>
    </submittedName>
</protein>
<gene>
    <name evidence="1" type="ORF">NCTC11421_02802</name>
</gene>
<reference evidence="1" key="1">
    <citation type="submission" date="2018-06" db="EMBL/GenBank/DDBJ databases">
        <authorList>
            <consortium name="Pathogen Informatics"/>
            <person name="Doyle S."/>
        </authorList>
    </citation>
    <scope>NUCLEOTIDE SEQUENCE [LARGE SCALE GENOMIC DNA]</scope>
    <source>
        <strain evidence="1">NCTC11421</strain>
    </source>
</reference>
<name>A0A378W1F9_NEIGO</name>
<organism evidence="1">
    <name type="scientific">Neisseria gonorrhoeae</name>
    <dbReference type="NCBI Taxonomy" id="485"/>
    <lineage>
        <taxon>Bacteria</taxon>
        <taxon>Pseudomonadati</taxon>
        <taxon>Pseudomonadota</taxon>
        <taxon>Betaproteobacteria</taxon>
        <taxon>Neisseriales</taxon>
        <taxon>Neisseriaceae</taxon>
        <taxon>Neisseria</taxon>
    </lineage>
</organism>
<proteinExistence type="predicted"/>
<dbReference type="EMBL" id="UGRI01000001">
    <property type="protein sequence ID" value="SUA24798.1"/>
    <property type="molecule type" value="Genomic_DNA"/>
</dbReference>
<sequence length="76" mass="8583">MTARAWKSPMDTTLKHKAEALLGEPLLDEPVRPESWECCGSDCGEACIQTIYWADKARYDAQRKKLKEAGWPDDAV</sequence>